<proteinExistence type="predicted"/>
<reference evidence="1 2" key="1">
    <citation type="submission" date="2023-01" db="EMBL/GenBank/DDBJ databases">
        <title>Complete genome sequence of Roseicyclus marinus strain Dej080120_10.</title>
        <authorList>
            <person name="Ueki S."/>
            <person name="Maruyama F."/>
        </authorList>
    </citation>
    <scope>NUCLEOTIDE SEQUENCE [LARGE SCALE GENOMIC DNA]</scope>
    <source>
        <strain evidence="1 2">Dej080120_10</strain>
    </source>
</reference>
<protein>
    <submittedName>
        <fullName evidence="1">Uncharacterized protein</fullName>
    </submittedName>
</protein>
<accession>A0AA48KKQ7</accession>
<evidence type="ECO:0000313" key="2">
    <source>
        <dbReference type="Proteomes" id="UP001337723"/>
    </source>
</evidence>
<dbReference type="KEGG" id="rmai:MACH21_23050"/>
<gene>
    <name evidence="1" type="ORF">MACH21_23050</name>
</gene>
<sequence length="101" mass="10120">MRGGGVFAARLVGVTHFSGSAAVEVVGFTHRADGSALDGGFHPPYGRFRRGGVGCPQPTGGSAVGLTAPMPRGAAWGQSYQAASAAMRSALAITSSMPPTM</sequence>
<dbReference type="EMBL" id="AP027266">
    <property type="protein sequence ID" value="BDW86128.1"/>
    <property type="molecule type" value="Genomic_DNA"/>
</dbReference>
<organism evidence="1 2">
    <name type="scientific">Roseicyclus marinus</name>
    <dbReference type="NCBI Taxonomy" id="2161673"/>
    <lineage>
        <taxon>Bacteria</taxon>
        <taxon>Pseudomonadati</taxon>
        <taxon>Pseudomonadota</taxon>
        <taxon>Alphaproteobacteria</taxon>
        <taxon>Rhodobacterales</taxon>
        <taxon>Roseobacteraceae</taxon>
        <taxon>Roseicyclus</taxon>
    </lineage>
</organism>
<name>A0AA48KKQ7_9RHOB</name>
<dbReference type="Proteomes" id="UP001337723">
    <property type="component" value="Chromosome"/>
</dbReference>
<evidence type="ECO:0000313" key="1">
    <source>
        <dbReference type="EMBL" id="BDW86128.1"/>
    </source>
</evidence>
<dbReference type="AlphaFoldDB" id="A0AA48KKQ7"/>
<keyword evidence="2" id="KW-1185">Reference proteome</keyword>